<name>G3HPF8_CRIGR</name>
<dbReference type="GlyGen" id="G3HPF8">
    <property type="glycosylation" value="1 site"/>
</dbReference>
<proteinExistence type="predicted"/>
<gene>
    <name evidence="2" type="ORF">I79_012670</name>
</gene>
<feature type="compositionally biased region" description="Low complexity" evidence="1">
    <location>
        <begin position="32"/>
        <end position="45"/>
    </location>
</feature>
<accession>G3HPF8</accession>
<dbReference type="Proteomes" id="UP000001075">
    <property type="component" value="Unassembled WGS sequence"/>
</dbReference>
<dbReference type="EMBL" id="JH000571">
    <property type="protein sequence ID" value="EGW05359.1"/>
    <property type="molecule type" value="Genomic_DNA"/>
</dbReference>
<organism evidence="2 3">
    <name type="scientific">Cricetulus griseus</name>
    <name type="common">Chinese hamster</name>
    <name type="synonym">Cricetulus barabensis griseus</name>
    <dbReference type="NCBI Taxonomy" id="10029"/>
    <lineage>
        <taxon>Eukaryota</taxon>
        <taxon>Metazoa</taxon>
        <taxon>Chordata</taxon>
        <taxon>Craniata</taxon>
        <taxon>Vertebrata</taxon>
        <taxon>Euteleostomi</taxon>
        <taxon>Mammalia</taxon>
        <taxon>Eutheria</taxon>
        <taxon>Euarchontoglires</taxon>
        <taxon>Glires</taxon>
        <taxon>Rodentia</taxon>
        <taxon>Myomorpha</taxon>
        <taxon>Muroidea</taxon>
        <taxon>Cricetidae</taxon>
        <taxon>Cricetinae</taxon>
        <taxon>Cricetulus</taxon>
    </lineage>
</organism>
<dbReference type="InParanoid" id="G3HPF8"/>
<sequence>MVPTFRVPASYSAYLLPGLSALPTRESTPIRTSVPSSATPASTTPFNEHSKRTLQTAARWTKGATPWSHSRSPPSRRTRPVPKGAQHLTQLKGP</sequence>
<evidence type="ECO:0000256" key="1">
    <source>
        <dbReference type="SAM" id="MobiDB-lite"/>
    </source>
</evidence>
<dbReference type="AlphaFoldDB" id="G3HPF8"/>
<evidence type="ECO:0000313" key="2">
    <source>
        <dbReference type="EMBL" id="EGW05359.1"/>
    </source>
</evidence>
<feature type="region of interest" description="Disordered" evidence="1">
    <location>
        <begin position="22"/>
        <end position="94"/>
    </location>
</feature>
<evidence type="ECO:0000313" key="3">
    <source>
        <dbReference type="Proteomes" id="UP000001075"/>
    </source>
</evidence>
<protein>
    <submittedName>
        <fullName evidence="2">Uncharacterized protein</fullName>
    </submittedName>
</protein>
<reference evidence="3" key="1">
    <citation type="journal article" date="2011" name="Nat. Biotechnol.">
        <title>The genomic sequence of the Chinese hamster ovary (CHO)-K1 cell line.</title>
        <authorList>
            <person name="Xu X."/>
            <person name="Nagarajan H."/>
            <person name="Lewis N.E."/>
            <person name="Pan S."/>
            <person name="Cai Z."/>
            <person name="Liu X."/>
            <person name="Chen W."/>
            <person name="Xie M."/>
            <person name="Wang W."/>
            <person name="Hammond S."/>
            <person name="Andersen M.R."/>
            <person name="Neff N."/>
            <person name="Passarelli B."/>
            <person name="Koh W."/>
            <person name="Fan H.C."/>
            <person name="Wang J."/>
            <person name="Gui Y."/>
            <person name="Lee K.H."/>
            <person name="Betenbaugh M.J."/>
            <person name="Quake S.R."/>
            <person name="Famili I."/>
            <person name="Palsson B.O."/>
            <person name="Wang J."/>
        </authorList>
    </citation>
    <scope>NUCLEOTIDE SEQUENCE [LARGE SCALE GENOMIC DNA]</scope>
    <source>
        <strain evidence="3">CHO K1 cell line</strain>
    </source>
</reference>